<reference evidence="2" key="1">
    <citation type="journal article" date="2021" name="PeerJ">
        <title>Extensive microbial diversity within the chicken gut microbiome revealed by metagenomics and culture.</title>
        <authorList>
            <person name="Gilroy R."/>
            <person name="Ravi A."/>
            <person name="Getino M."/>
            <person name="Pursley I."/>
            <person name="Horton D.L."/>
            <person name="Alikhan N.F."/>
            <person name="Baker D."/>
            <person name="Gharbi K."/>
            <person name="Hall N."/>
            <person name="Watson M."/>
            <person name="Adriaenssens E.M."/>
            <person name="Foster-Nyarko E."/>
            <person name="Jarju S."/>
            <person name="Secka A."/>
            <person name="Antonio M."/>
            <person name="Oren A."/>
            <person name="Chaudhuri R.R."/>
            <person name="La Ragione R."/>
            <person name="Hildebrand F."/>
            <person name="Pallen M.J."/>
        </authorList>
    </citation>
    <scope>NUCLEOTIDE SEQUENCE</scope>
    <source>
        <strain evidence="2">14975</strain>
    </source>
</reference>
<protein>
    <recommendedName>
        <fullName evidence="4">Alpha/beta hydrolase</fullName>
    </recommendedName>
</protein>
<evidence type="ECO:0008006" key="4">
    <source>
        <dbReference type="Google" id="ProtNLM"/>
    </source>
</evidence>
<proteinExistence type="predicted"/>
<accession>A0A9D2AGY6</accession>
<dbReference type="PROSITE" id="PS51257">
    <property type="entry name" value="PROKAR_LIPOPROTEIN"/>
    <property type="match status" value="1"/>
</dbReference>
<dbReference type="SUPFAM" id="SSF53474">
    <property type="entry name" value="alpha/beta-Hydrolases"/>
    <property type="match status" value="1"/>
</dbReference>
<sequence length="551" mass="62745">MRTCPRTRSAASTLFCLLFALLIAAGCSAPLVPAAREPAVERSELSDTQLLDRLHDQWLRLGNRRLSEQERRALVDAYNADLLLLLRRLRHDVIDDGRYETPFLQLIDFRDETVSLKLIEVYDDLVPAVDIPISELEERYVGGGLGVPVVGIIPAEKLRSLQGRRPVRSKGTVNALTAVLEFPQGKGKPVMRLCAPSRSDVVEVGRVRYSLAHDFSAALELYWNLTNLKEGRLLGLLRPQELRDVTGLSCIESYDPEKIPVILTHGLMSSAETFSQLVNRLVADPDIYRHYQFWYYNYPTGVAWTVTAAQLRADLKRTRKELDPHHRNRNWDRLVLVGHSMGGLITHYNQCEEPWMLLRNVDVLKTDIRPFLDRRYVHQPFENAEYEKLRSLFYFEPIKAGLVIYMATPHRGAPMADYGVVTFFRKLVQLPENMVTELLAIATLQQDSLLTNPEKIKTWFTSVGQLSPDSWSIHALSGMKMRPSRTYSVIGWCRGRELARSSDGVVPYWSSHLPKGEEFVVCSGHSVQDKKQTAALLRTLLRDYLKSLGIH</sequence>
<organism evidence="2 3">
    <name type="scientific">Candidatus Akkermansia intestinigallinarum</name>
    <dbReference type="NCBI Taxonomy" id="2838431"/>
    <lineage>
        <taxon>Bacteria</taxon>
        <taxon>Pseudomonadati</taxon>
        <taxon>Verrucomicrobiota</taxon>
        <taxon>Verrucomicrobiia</taxon>
        <taxon>Verrucomicrobiales</taxon>
        <taxon>Akkermansiaceae</taxon>
        <taxon>Akkermansia</taxon>
    </lineage>
</organism>
<reference evidence="2" key="2">
    <citation type="submission" date="2021-04" db="EMBL/GenBank/DDBJ databases">
        <authorList>
            <person name="Gilroy R."/>
        </authorList>
    </citation>
    <scope>NUCLEOTIDE SEQUENCE</scope>
    <source>
        <strain evidence="2">14975</strain>
    </source>
</reference>
<dbReference type="AlphaFoldDB" id="A0A9D2AGY6"/>
<dbReference type="InterPro" id="IPR029058">
    <property type="entry name" value="AB_hydrolase_fold"/>
</dbReference>
<dbReference type="EMBL" id="DXFQ01000052">
    <property type="protein sequence ID" value="HIX19597.1"/>
    <property type="molecule type" value="Genomic_DNA"/>
</dbReference>
<keyword evidence="1" id="KW-0732">Signal</keyword>
<feature type="chain" id="PRO_5038571503" description="Alpha/beta hydrolase" evidence="1">
    <location>
        <begin position="25"/>
        <end position="551"/>
    </location>
</feature>
<evidence type="ECO:0000313" key="2">
    <source>
        <dbReference type="EMBL" id="HIX19597.1"/>
    </source>
</evidence>
<dbReference type="Proteomes" id="UP000823964">
    <property type="component" value="Unassembled WGS sequence"/>
</dbReference>
<feature type="signal peptide" evidence="1">
    <location>
        <begin position="1"/>
        <end position="24"/>
    </location>
</feature>
<dbReference type="Gene3D" id="3.40.50.1820">
    <property type="entry name" value="alpha/beta hydrolase"/>
    <property type="match status" value="1"/>
</dbReference>
<comment type="caution">
    <text evidence="2">The sequence shown here is derived from an EMBL/GenBank/DDBJ whole genome shotgun (WGS) entry which is preliminary data.</text>
</comment>
<name>A0A9D2AGY6_9BACT</name>
<gene>
    <name evidence="2" type="ORF">H9862_03215</name>
</gene>
<evidence type="ECO:0000256" key="1">
    <source>
        <dbReference type="SAM" id="SignalP"/>
    </source>
</evidence>
<evidence type="ECO:0000313" key="3">
    <source>
        <dbReference type="Proteomes" id="UP000823964"/>
    </source>
</evidence>